<organism evidence="1 2">
    <name type="scientific">Halopseudomonas formosensis</name>
    <dbReference type="NCBI Taxonomy" id="1002526"/>
    <lineage>
        <taxon>Bacteria</taxon>
        <taxon>Pseudomonadati</taxon>
        <taxon>Pseudomonadota</taxon>
        <taxon>Gammaproteobacteria</taxon>
        <taxon>Pseudomonadales</taxon>
        <taxon>Pseudomonadaceae</taxon>
        <taxon>Halopseudomonas</taxon>
    </lineage>
</organism>
<accession>A0A1I6C957</accession>
<protein>
    <submittedName>
        <fullName evidence="1">Uncharacterized protein</fullName>
    </submittedName>
</protein>
<dbReference type="STRING" id="1002526.SAMN05216578_1196"/>
<evidence type="ECO:0000313" key="1">
    <source>
        <dbReference type="EMBL" id="SFQ89697.1"/>
    </source>
</evidence>
<reference evidence="1 2" key="1">
    <citation type="submission" date="2016-10" db="EMBL/GenBank/DDBJ databases">
        <authorList>
            <person name="de Groot N.N."/>
        </authorList>
    </citation>
    <scope>NUCLEOTIDE SEQUENCE [LARGE SCALE GENOMIC DNA]</scope>
    <source>
        <strain evidence="1 2">JCM 18415</strain>
    </source>
</reference>
<dbReference type="AlphaFoldDB" id="A0A1I6C957"/>
<dbReference type="OrthoDB" id="6889516at2"/>
<proteinExistence type="predicted"/>
<gene>
    <name evidence="1" type="ORF">SAMN05216578_1196</name>
</gene>
<dbReference type="RefSeq" id="WP_090541297.1">
    <property type="nucleotide sequence ID" value="NZ_FOYD01000019.1"/>
</dbReference>
<dbReference type="Proteomes" id="UP000242815">
    <property type="component" value="Unassembled WGS sequence"/>
</dbReference>
<dbReference type="EMBL" id="FOYD01000019">
    <property type="protein sequence ID" value="SFQ89697.1"/>
    <property type="molecule type" value="Genomic_DNA"/>
</dbReference>
<sequence>MKLVNSGSNVTTLDTTLSQRQDQFLHNLTLSLTAGLENPFGAELVALIGSGHERTNREAVATWVRFRRHEIFTMRLEGINPLESLRAQLLTRIELDQVWQ</sequence>
<evidence type="ECO:0000313" key="2">
    <source>
        <dbReference type="Proteomes" id="UP000242815"/>
    </source>
</evidence>
<name>A0A1I6C957_9GAMM</name>